<name>A0A045J1Q3_MYCTX</name>
<evidence type="ECO:0000313" key="19">
    <source>
        <dbReference type="Proteomes" id="UP000045842"/>
    </source>
</evidence>
<evidence type="ECO:0000259" key="1">
    <source>
        <dbReference type="Pfam" id="PF00934"/>
    </source>
</evidence>
<evidence type="ECO:0000313" key="27">
    <source>
        <dbReference type="Proteomes" id="UP000050164"/>
    </source>
</evidence>
<evidence type="ECO:0000313" key="26">
    <source>
        <dbReference type="Proteomes" id="UP000050139"/>
    </source>
</evidence>
<evidence type="ECO:0000313" key="5">
    <source>
        <dbReference type="EMBL" id="CKR83583.1"/>
    </source>
</evidence>
<dbReference type="SMR" id="A0A045J1Q3"/>
<feature type="domain" description="PE" evidence="1">
    <location>
        <begin position="4"/>
        <end position="93"/>
    </location>
</feature>
<dbReference type="SUPFAM" id="SSF140459">
    <property type="entry name" value="PE/PPE dimer-like"/>
    <property type="match status" value="1"/>
</dbReference>
<evidence type="ECO:0000313" key="8">
    <source>
        <dbReference type="EMBL" id="CLW85703.1"/>
    </source>
</evidence>
<proteinExistence type="predicted"/>
<dbReference type="EMBL" id="JAGIZI010000033">
    <property type="protein sequence ID" value="MBP0684900.1"/>
    <property type="molecule type" value="Genomic_DNA"/>
</dbReference>
<dbReference type="AlphaFoldDB" id="A0A045J1Q3"/>
<accession>A0A045J1Q3</accession>
<dbReference type="EMBL" id="CQQC01000108">
    <property type="protein sequence ID" value="CNU35220.1"/>
    <property type="molecule type" value="Genomic_DNA"/>
</dbReference>
<evidence type="ECO:0000313" key="29">
    <source>
        <dbReference type="Proteomes" id="UP000256381"/>
    </source>
</evidence>
<evidence type="ECO:0000313" key="10">
    <source>
        <dbReference type="EMBL" id="COW02644.1"/>
    </source>
</evidence>
<reference evidence="16 30" key="7">
    <citation type="submission" date="2018-08" db="EMBL/GenBank/DDBJ databases">
        <authorList>
            <person name="Fokvardsen B D."/>
            <person name="Norman A."/>
        </authorList>
    </citation>
    <scope>NUCLEOTIDE SEQUENCE [LARGE SCALE GENOMIC DNA]</scope>
    <source>
        <strain evidence="16 30">DKC2</strain>
    </source>
</reference>
<dbReference type="EMBL" id="CNFU01001035">
    <property type="protein sequence ID" value="CKS92248.1"/>
    <property type="molecule type" value="Genomic_DNA"/>
</dbReference>
<reference evidence="15 29" key="4">
    <citation type="journal article" date="2017" name="N. Engl. J. Med.">
        <title>Transmission of Extensively Drug-Resistant Tuberculosis in South Africa.</title>
        <authorList>
            <person name="Shah N.S."/>
            <person name="Auld S.C."/>
            <person name="Brust J.C."/>
            <person name="Mathema B."/>
            <person name="Ismail N."/>
            <person name="Moodley P."/>
            <person name="Mlisana K."/>
            <person name="Allana S."/>
            <person name="Campbell A."/>
            <person name="Mthiyane T."/>
            <person name="Morris N."/>
            <person name="Mpangase P."/>
            <person name="van der Meulen H."/>
            <person name="Omar S.V."/>
            <person name="Brown T.S."/>
            <person name="Narechania A."/>
            <person name="Shaskina E."/>
            <person name="Kapwata T."/>
            <person name="Kreiswirth B."/>
            <person name="Gandhi N.R."/>
        </authorList>
    </citation>
    <scope>NUCLEOTIDE SEQUENCE [LARGE SCALE GENOMIC DNA]</scope>
    <source>
        <strain evidence="15 29">32301_S10</strain>
    </source>
</reference>
<dbReference type="Pfam" id="PF00934">
    <property type="entry name" value="PE"/>
    <property type="match status" value="1"/>
</dbReference>
<dbReference type="EMBL" id="LWDQ01000001">
    <property type="protein sequence ID" value="OMH61449.1"/>
    <property type="molecule type" value="Genomic_DNA"/>
</dbReference>
<dbReference type="Proteomes" id="UP000050164">
    <property type="component" value="Unassembled WGS sequence"/>
</dbReference>
<dbReference type="Proteomes" id="UP000300237">
    <property type="component" value="Chromosome"/>
</dbReference>
<evidence type="ECO:0000313" key="24">
    <source>
        <dbReference type="Proteomes" id="UP000048948"/>
    </source>
</evidence>
<evidence type="ECO:0000313" key="15">
    <source>
        <dbReference type="EMBL" id="REQ48634.1"/>
    </source>
</evidence>
<dbReference type="EMBL" id="CFOE01000926">
    <property type="protein sequence ID" value="CFE46816.1"/>
    <property type="molecule type" value="Genomic_DNA"/>
</dbReference>
<dbReference type="EMBL" id="CHKL01000101">
    <property type="protein sequence ID" value="COW02644.1"/>
    <property type="molecule type" value="Genomic_DNA"/>
</dbReference>
<reference evidence="13 31" key="8">
    <citation type="submission" date="2021-03" db="EMBL/GenBank/DDBJ databases">
        <title>Whole Genome Sequencing of Mycobacterium tuberculosis clinical isolates from Arunachal Pradesh, India.</title>
        <authorList>
            <person name="Singh S."/>
            <person name="Mudliar S.R."/>
            <person name="Kulsum U."/>
            <person name="Rufai S.B."/>
            <person name="Singh P.K."/>
            <person name="Umpo M."/>
            <person name="Nyori M."/>
        </authorList>
    </citation>
    <scope>NUCLEOTIDE SEQUENCE [LARGE SCALE GENOMIC DNA]</scope>
    <source>
        <strain evidence="13 31">OMICS/BPL/0142/20/SP</strain>
    </source>
</reference>
<reference evidence="14 28" key="5">
    <citation type="submission" date="2017-02" db="EMBL/GenBank/DDBJ databases">
        <title>Protein polymorphisms may explain contrasting epidemiological fitness of two variants of a multidrug-resistant Mycobacterium tuberculosis strain.</title>
        <authorList>
            <person name="Bigi M.M."/>
            <person name="Lopez B."/>
            <person name="Blanco F.C."/>
            <person name="Sasiain M.C."/>
            <person name="De La Barrera S."/>
            <person name="Ritacco V."/>
            <person name="Bigi F."/>
            <person name="Soria M.A."/>
        </authorList>
    </citation>
    <scope>NUCLEOTIDE SEQUENCE [LARGE SCALE GENOMIC DNA]</scope>
    <source>
        <strain evidence="14 28">6548</strain>
    </source>
</reference>
<evidence type="ECO:0000313" key="18">
    <source>
        <dbReference type="Proteomes" id="UP000044938"/>
    </source>
</evidence>
<evidence type="ECO:0000313" key="2">
    <source>
        <dbReference type="EMBL" id="CFE46816.1"/>
    </source>
</evidence>
<dbReference type="Proteomes" id="UP000049023">
    <property type="component" value="Unassembled WGS sequence"/>
</dbReference>
<dbReference type="EMBL" id="CSAJ01000174">
    <property type="protein sequence ID" value="COW08930.1"/>
    <property type="molecule type" value="Genomic_DNA"/>
</dbReference>
<evidence type="ECO:0000313" key="17">
    <source>
        <dbReference type="Proteomes" id="UP000039217"/>
    </source>
</evidence>
<dbReference type="Proteomes" id="UP000045842">
    <property type="component" value="Unassembled WGS sequence"/>
</dbReference>
<dbReference type="OMA" id="AIYEMFV"/>
<dbReference type="Gene3D" id="1.10.287.850">
    <property type="entry name" value="HP0062-like domain"/>
    <property type="match status" value="1"/>
</dbReference>
<evidence type="ECO:0000313" key="28">
    <source>
        <dbReference type="Proteomes" id="UP000189452"/>
    </source>
</evidence>
<evidence type="ECO:0000313" key="3">
    <source>
        <dbReference type="EMBL" id="CFE81174.1"/>
    </source>
</evidence>
<evidence type="ECO:0000313" key="12">
    <source>
        <dbReference type="EMBL" id="COW14088.1"/>
    </source>
</evidence>
<evidence type="ECO:0000313" key="11">
    <source>
        <dbReference type="EMBL" id="COW08930.1"/>
    </source>
</evidence>
<dbReference type="EMBL" id="CNGE01000089">
    <property type="protein sequence ID" value="CKR83583.1"/>
    <property type="molecule type" value="Genomic_DNA"/>
</dbReference>
<evidence type="ECO:0000313" key="25">
    <source>
        <dbReference type="Proteomes" id="UP000049023"/>
    </source>
</evidence>
<protein>
    <submittedName>
        <fullName evidence="2 16">PE family protein</fullName>
    </submittedName>
</protein>
<dbReference type="InterPro" id="IPR038332">
    <property type="entry name" value="PPE_sf"/>
</dbReference>
<dbReference type="Proteomes" id="UP000044938">
    <property type="component" value="Unassembled WGS sequence"/>
</dbReference>
<dbReference type="Proteomes" id="UP000050139">
    <property type="component" value="Unassembled WGS sequence"/>
</dbReference>
<dbReference type="Proteomes" id="UP000046680">
    <property type="component" value="Unassembled WGS sequence"/>
</dbReference>
<evidence type="ECO:0000313" key="6">
    <source>
        <dbReference type="EMBL" id="CKS92248.1"/>
    </source>
</evidence>
<dbReference type="EMBL" id="CSAD01000550">
    <property type="protein sequence ID" value="COW14088.1"/>
    <property type="molecule type" value="Genomic_DNA"/>
</dbReference>
<evidence type="ECO:0000313" key="30">
    <source>
        <dbReference type="Proteomes" id="UP000300237"/>
    </source>
</evidence>
<dbReference type="Proteomes" id="UP000671119">
    <property type="component" value="Unassembled WGS sequence"/>
</dbReference>
<reference evidence="14 28" key="3">
    <citation type="submission" date="2016-04" db="EMBL/GenBank/DDBJ databases">
        <authorList>
            <person name="Bigi M."/>
            <person name="Bigi F."/>
            <person name="Soria M.A."/>
        </authorList>
    </citation>
    <scope>NUCLEOTIDE SEQUENCE [LARGE SCALE GENOMIC DNA]</scope>
    <source>
        <strain evidence="14 28">6548</strain>
    </source>
</reference>
<dbReference type="Proteomes" id="UP000256381">
    <property type="component" value="Unassembled WGS sequence"/>
</dbReference>
<evidence type="ECO:0000313" key="9">
    <source>
        <dbReference type="EMBL" id="CNU35220.1"/>
    </source>
</evidence>
<dbReference type="Proteomes" id="UP000048948">
    <property type="component" value="Unassembled WGS sequence"/>
</dbReference>
<dbReference type="EMBL" id="CGCX01001365">
    <property type="protein sequence ID" value="CFR93451.1"/>
    <property type="molecule type" value="Genomic_DNA"/>
</dbReference>
<dbReference type="Proteomes" id="UP000039217">
    <property type="component" value="Unassembled WGS sequence"/>
</dbReference>
<dbReference type="EMBL" id="CNFT01001234">
    <property type="protein sequence ID" value="CKT04331.1"/>
    <property type="molecule type" value="Genomic_DNA"/>
</dbReference>
<organism evidence="2 22">
    <name type="scientific">Mycobacterium tuberculosis</name>
    <dbReference type="NCBI Taxonomy" id="1773"/>
    <lineage>
        <taxon>Bacteria</taxon>
        <taxon>Bacillati</taxon>
        <taxon>Actinomycetota</taxon>
        <taxon>Actinomycetes</taxon>
        <taxon>Mycobacteriales</taxon>
        <taxon>Mycobacteriaceae</taxon>
        <taxon>Mycobacterium</taxon>
        <taxon>Mycobacterium tuberculosis complex</taxon>
    </lineage>
</organism>
<dbReference type="EMBL" id="COPH01000032">
    <property type="protein sequence ID" value="CLW85703.1"/>
    <property type="molecule type" value="Genomic_DNA"/>
</dbReference>
<dbReference type="Proteomes" id="UP000189452">
    <property type="component" value="Chromosome"/>
</dbReference>
<evidence type="ECO:0000313" key="7">
    <source>
        <dbReference type="EMBL" id="CKT04331.1"/>
    </source>
</evidence>
<evidence type="ECO:0000313" key="20">
    <source>
        <dbReference type="Proteomes" id="UP000046680"/>
    </source>
</evidence>
<dbReference type="GeneID" id="45427463"/>
<dbReference type="Proteomes" id="UP000048600">
    <property type="component" value="Unassembled WGS sequence"/>
</dbReference>
<dbReference type="InterPro" id="IPR000084">
    <property type="entry name" value="PE-PGRS_N"/>
</dbReference>
<reference evidence="17 18" key="1">
    <citation type="submission" date="2015-03" db="EMBL/GenBank/DDBJ databases">
        <authorList>
            <consortium name="Pathogen Informatics"/>
        </authorList>
    </citation>
    <scope>NUCLEOTIDE SEQUENCE [LARGE SCALE GENOMIC DNA]</scope>
    <source>
        <strain evidence="5 24">Bir 172</strain>
        <strain evidence="7 27">Bir 185</strain>
        <strain evidence="6 25">Bir 187</strain>
        <strain evidence="4 20">C09601061</strain>
        <strain evidence="9 17">D00501624</strain>
        <strain evidence="12 19">G09801536</strain>
        <strain evidence="2 22">G09901357</strain>
        <strain evidence="3 21">H09601792</strain>
        <strain evidence="11 18">M09401471</strain>
        <strain evidence="10 23">P00601463</strain>
    </source>
</reference>
<dbReference type="EMBL" id="QTBD01000207">
    <property type="protein sequence ID" value="REQ48634.1"/>
    <property type="molecule type" value="Genomic_DNA"/>
</dbReference>
<reference evidence="15" key="6">
    <citation type="submission" date="2018-07" db="EMBL/GenBank/DDBJ databases">
        <authorList>
            <person name="Shah S."/>
            <person name="Brown T."/>
            <person name="Auld S."/>
            <person name="Bratton K."/>
            <person name="Narechania A."/>
            <person name="Mathema B."/>
            <person name="Gandhi N."/>
        </authorList>
    </citation>
    <scope>NUCLEOTIDE SEQUENCE</scope>
    <source>
        <strain evidence="15">32301_S10</strain>
    </source>
</reference>
<evidence type="ECO:0000313" key="13">
    <source>
        <dbReference type="EMBL" id="MBP0684900.1"/>
    </source>
</evidence>
<evidence type="ECO:0000313" key="23">
    <source>
        <dbReference type="Proteomes" id="UP000048600"/>
    </source>
</evidence>
<evidence type="ECO:0000313" key="16">
    <source>
        <dbReference type="EMBL" id="VCU51794.1"/>
    </source>
</evidence>
<sequence length="98" mass="9795">MSFTAQPEMLAAAAGELRSLGATLKASNAAAAVPTTGVVPPAADEVSLLLATQFRTHAATYQTASAKAAVIHEQFVTTLATSASSYADTEAANAVVTG</sequence>
<evidence type="ECO:0000313" key="14">
    <source>
        <dbReference type="EMBL" id="OMH61449.1"/>
    </source>
</evidence>
<gene>
    <name evidence="2" type="primary">PE31</name>
    <name evidence="14" type="ORF">A4S10_03640</name>
    <name evidence="16" type="ORF">DKC2_3704</name>
    <name evidence="15" type="ORF">DSJ38_17990</name>
    <name evidence="4" type="ORF">ERS007657_03072</name>
    <name evidence="9" type="ORF">ERS007661_00527</name>
    <name evidence="12" type="ORF">ERS007679_03221</name>
    <name evidence="2" type="ORF">ERS007681_04194</name>
    <name evidence="3" type="ORF">ERS007688_04284</name>
    <name evidence="11" type="ORF">ERS007720_01649</name>
    <name evidence="10" type="ORF">ERS007741_01248</name>
    <name evidence="5" type="ORF">ERS027646_00774</name>
    <name evidence="7" type="ORF">ERS027659_03888</name>
    <name evidence="6" type="ORF">ERS027661_03704</name>
    <name evidence="8" type="ORF">ERS094118_03467</name>
    <name evidence="13" type="ORF">J8J21_17625</name>
</gene>
<dbReference type="Proteomes" id="UP000046947">
    <property type="component" value="Unassembled WGS sequence"/>
</dbReference>
<evidence type="ECO:0000313" key="22">
    <source>
        <dbReference type="Proteomes" id="UP000048289"/>
    </source>
</evidence>
<evidence type="ECO:0000313" key="4">
    <source>
        <dbReference type="EMBL" id="CFR93451.1"/>
    </source>
</evidence>
<dbReference type="RefSeq" id="WP_003418781.1">
    <property type="nucleotide sequence ID" value="NZ_AP017901.1"/>
</dbReference>
<evidence type="ECO:0000313" key="21">
    <source>
        <dbReference type="Proteomes" id="UP000046947"/>
    </source>
</evidence>
<evidence type="ECO:0000313" key="31">
    <source>
        <dbReference type="Proteomes" id="UP000671119"/>
    </source>
</evidence>
<dbReference type="Proteomes" id="UP000048289">
    <property type="component" value="Unassembled WGS sequence"/>
</dbReference>
<dbReference type="EMBL" id="LR027516">
    <property type="protein sequence ID" value="VCU51794.1"/>
    <property type="molecule type" value="Genomic_DNA"/>
</dbReference>
<dbReference type="EMBL" id="CFOH01001199">
    <property type="protein sequence ID" value="CFE81174.1"/>
    <property type="molecule type" value="Genomic_DNA"/>
</dbReference>
<reference evidence="8 26" key="2">
    <citation type="submission" date="2015-03" db="EMBL/GenBank/DDBJ databases">
        <authorList>
            <consortium name="Pathogen Informatics"/>
            <person name="Murphy D."/>
        </authorList>
    </citation>
    <scope>NUCLEOTIDE SEQUENCE [LARGE SCALE GENOMIC DNA]</scope>
    <source>
        <strain evidence="8 26">0268S</strain>
    </source>
</reference>